<evidence type="ECO:0000256" key="2">
    <source>
        <dbReference type="SAM" id="Phobius"/>
    </source>
</evidence>
<keyword evidence="2" id="KW-0472">Membrane</keyword>
<dbReference type="CTD" id="78774067"/>
<evidence type="ECO:0000256" key="1">
    <source>
        <dbReference type="SAM" id="MobiDB-lite"/>
    </source>
</evidence>
<keyword evidence="2" id="KW-0812">Transmembrane</keyword>
<organism evidence="3 4">
    <name type="scientific">Caenorhabditis remanei</name>
    <name type="common">Caenorhabditis vulgaris</name>
    <dbReference type="NCBI Taxonomy" id="31234"/>
    <lineage>
        <taxon>Eukaryota</taxon>
        <taxon>Metazoa</taxon>
        <taxon>Ecdysozoa</taxon>
        <taxon>Nematoda</taxon>
        <taxon>Chromadorea</taxon>
        <taxon>Rhabditida</taxon>
        <taxon>Rhabditina</taxon>
        <taxon>Rhabditomorpha</taxon>
        <taxon>Rhabditoidea</taxon>
        <taxon>Rhabditidae</taxon>
        <taxon>Peloderinae</taxon>
        <taxon>Caenorhabditis</taxon>
    </lineage>
</organism>
<dbReference type="Proteomes" id="UP000483820">
    <property type="component" value="Chromosome II"/>
</dbReference>
<dbReference type="AlphaFoldDB" id="A0A6A5HGS1"/>
<gene>
    <name evidence="3" type="ORF">GCK72_005254</name>
</gene>
<dbReference type="GeneID" id="78774067"/>
<sequence length="139" mass="14924">MELKSTCLLTIITIKTVSATKNLSIFEALPFVAYFDVVQCCLLLILTIVILILTAIHFRQSTPSKLTLSRPSTFEYYVLIGEKSNGTSISNSNIGTGASTERTNGTTNQSTGRESEIGTGTGTETELTKNSGGVSYISM</sequence>
<name>A0A6A5HGS1_CAERE</name>
<feature type="transmembrane region" description="Helical" evidence="2">
    <location>
        <begin position="29"/>
        <end position="56"/>
    </location>
</feature>
<proteinExistence type="predicted"/>
<comment type="caution">
    <text evidence="3">The sequence shown here is derived from an EMBL/GenBank/DDBJ whole genome shotgun (WGS) entry which is preliminary data.</text>
</comment>
<feature type="region of interest" description="Disordered" evidence="1">
    <location>
        <begin position="90"/>
        <end position="125"/>
    </location>
</feature>
<protein>
    <submittedName>
        <fullName evidence="3">Uncharacterized protein</fullName>
    </submittedName>
</protein>
<reference evidence="3 4" key="1">
    <citation type="submission" date="2019-12" db="EMBL/GenBank/DDBJ databases">
        <title>Chromosome-level assembly of the Caenorhabditis remanei genome.</title>
        <authorList>
            <person name="Teterina A.A."/>
            <person name="Willis J.H."/>
            <person name="Phillips P.C."/>
        </authorList>
    </citation>
    <scope>NUCLEOTIDE SEQUENCE [LARGE SCALE GENOMIC DNA]</scope>
    <source>
        <strain evidence="3 4">PX506</strain>
        <tissue evidence="3">Whole organism</tissue>
    </source>
</reference>
<feature type="compositionally biased region" description="Polar residues" evidence="1">
    <location>
        <begin position="98"/>
        <end position="110"/>
    </location>
</feature>
<accession>A0A6A5HGS1</accession>
<evidence type="ECO:0000313" key="3">
    <source>
        <dbReference type="EMBL" id="KAF1765302.1"/>
    </source>
</evidence>
<dbReference type="EMBL" id="WUAV01000002">
    <property type="protein sequence ID" value="KAF1765302.1"/>
    <property type="molecule type" value="Genomic_DNA"/>
</dbReference>
<dbReference type="KEGG" id="crq:GCK72_005254"/>
<evidence type="ECO:0000313" key="4">
    <source>
        <dbReference type="Proteomes" id="UP000483820"/>
    </source>
</evidence>
<dbReference type="RefSeq" id="XP_053589299.1">
    <property type="nucleotide sequence ID" value="XM_053725105.1"/>
</dbReference>
<keyword evidence="2" id="KW-1133">Transmembrane helix</keyword>